<protein>
    <submittedName>
        <fullName evidence="2">Uncharacterized protein</fullName>
    </submittedName>
</protein>
<sequence length="122" mass="13761">MHETESGVVIDPTHAGARKDHAQTGCVVKSKAETVRTVGGDRPYLFLFWKVHAFHIVPHERVGNNPYSIGSVSVVSELFLHHIIDALHSQHSIHWLPHLSLFSPSYVPFPLDIDHEMQKKPD</sequence>
<feature type="region of interest" description="Disordered" evidence="1">
    <location>
        <begin position="1"/>
        <end position="22"/>
    </location>
</feature>
<reference evidence="2 3" key="1">
    <citation type="journal article" date="2022" name="bioRxiv">
        <title>Genomics of Preaxostyla Flagellates Illuminates Evolutionary Transitions and the Path Towards Mitochondrial Loss.</title>
        <authorList>
            <person name="Novak L.V.F."/>
            <person name="Treitli S.C."/>
            <person name="Pyrih J."/>
            <person name="Halakuc P."/>
            <person name="Pipaliya S.V."/>
            <person name="Vacek V."/>
            <person name="Brzon O."/>
            <person name="Soukal P."/>
            <person name="Eme L."/>
            <person name="Dacks J.B."/>
            <person name="Karnkowska A."/>
            <person name="Elias M."/>
            <person name="Hampl V."/>
        </authorList>
    </citation>
    <scope>NUCLEOTIDE SEQUENCE [LARGE SCALE GENOMIC DNA]</scope>
    <source>
        <strain evidence="2">NAU3</strain>
        <tissue evidence="2">Gut</tissue>
    </source>
</reference>
<dbReference type="Proteomes" id="UP001281761">
    <property type="component" value="Unassembled WGS sequence"/>
</dbReference>
<name>A0ABQ9XSI8_9EUKA</name>
<proteinExistence type="predicted"/>
<accession>A0ABQ9XSI8</accession>
<evidence type="ECO:0000313" key="2">
    <source>
        <dbReference type="EMBL" id="KAK2954249.1"/>
    </source>
</evidence>
<keyword evidence="3" id="KW-1185">Reference proteome</keyword>
<evidence type="ECO:0000313" key="3">
    <source>
        <dbReference type="Proteomes" id="UP001281761"/>
    </source>
</evidence>
<gene>
    <name evidence="2" type="ORF">BLNAU_10748</name>
</gene>
<dbReference type="EMBL" id="JARBJD010000080">
    <property type="protein sequence ID" value="KAK2954249.1"/>
    <property type="molecule type" value="Genomic_DNA"/>
</dbReference>
<organism evidence="2 3">
    <name type="scientific">Blattamonas nauphoetae</name>
    <dbReference type="NCBI Taxonomy" id="2049346"/>
    <lineage>
        <taxon>Eukaryota</taxon>
        <taxon>Metamonada</taxon>
        <taxon>Preaxostyla</taxon>
        <taxon>Oxymonadida</taxon>
        <taxon>Blattamonas</taxon>
    </lineage>
</organism>
<evidence type="ECO:0000256" key="1">
    <source>
        <dbReference type="SAM" id="MobiDB-lite"/>
    </source>
</evidence>
<comment type="caution">
    <text evidence="2">The sequence shown here is derived from an EMBL/GenBank/DDBJ whole genome shotgun (WGS) entry which is preliminary data.</text>
</comment>